<comment type="caution">
    <text evidence="10">The sequence shown here is derived from an EMBL/GenBank/DDBJ whole genome shotgun (WGS) entry which is preliminary data.</text>
</comment>
<dbReference type="PANTHER" id="PTHR21362:SF1">
    <property type="entry name" value="ACROSIN-BINDING PROTEIN"/>
    <property type="match status" value="1"/>
</dbReference>
<feature type="region of interest" description="Disordered" evidence="9">
    <location>
        <begin position="159"/>
        <end position="180"/>
    </location>
</feature>
<dbReference type="PANTHER" id="PTHR21362">
    <property type="entry name" value="ACROSIN-BINDING PROTEIN"/>
    <property type="match status" value="1"/>
</dbReference>
<proteinExistence type="predicted"/>
<feature type="region of interest" description="Disordered" evidence="9">
    <location>
        <begin position="294"/>
        <end position="314"/>
    </location>
</feature>
<dbReference type="InterPro" id="IPR009865">
    <property type="entry name" value="Proacrosin-bd"/>
</dbReference>
<dbReference type="Proteomes" id="UP000050525">
    <property type="component" value="Unassembled WGS sequence"/>
</dbReference>
<dbReference type="AlphaFoldDB" id="A0A151NIF0"/>
<keyword evidence="3" id="KW-0597">Phosphoprotein</keyword>
<dbReference type="GO" id="GO:0005634">
    <property type="term" value="C:nucleus"/>
    <property type="evidence" value="ECO:0007669"/>
    <property type="project" value="TreeGrafter"/>
</dbReference>
<evidence type="ECO:0000256" key="5">
    <source>
        <dbReference type="ARBA" id="ARBA00023329"/>
    </source>
</evidence>
<gene>
    <name evidence="10" type="ORF">Y1Q_0024284</name>
</gene>
<feature type="compositionally biased region" description="Low complexity" evidence="9">
    <location>
        <begin position="164"/>
        <end position="177"/>
    </location>
</feature>
<protein>
    <recommendedName>
        <fullName evidence="2">Acrosin-binding protein</fullName>
    </recommendedName>
    <alternativeName>
        <fullName evidence="6">Acrosin-binding protein, 60 kDa form</fullName>
    </alternativeName>
    <alternativeName>
        <fullName evidence="7">Proacrosin-binding protein sp32</fullName>
    </alternativeName>
</protein>
<evidence type="ECO:0000256" key="1">
    <source>
        <dbReference type="ARBA" id="ARBA00004218"/>
    </source>
</evidence>
<evidence type="ECO:0000256" key="3">
    <source>
        <dbReference type="ARBA" id="ARBA00022553"/>
    </source>
</evidence>
<evidence type="ECO:0000256" key="8">
    <source>
        <dbReference type="ARBA" id="ARBA00045517"/>
    </source>
</evidence>
<accession>A0A151NIF0</accession>
<reference evidence="10 11" key="1">
    <citation type="journal article" date="2012" name="Genome Biol.">
        <title>Sequencing three crocodilian genomes to illuminate the evolution of archosaurs and amniotes.</title>
        <authorList>
            <person name="St John J.A."/>
            <person name="Braun E.L."/>
            <person name="Isberg S.R."/>
            <person name="Miles L.G."/>
            <person name="Chong A.Y."/>
            <person name="Gongora J."/>
            <person name="Dalzell P."/>
            <person name="Moran C."/>
            <person name="Bed'hom B."/>
            <person name="Abzhanov A."/>
            <person name="Burgess S.C."/>
            <person name="Cooksey A.M."/>
            <person name="Castoe T.A."/>
            <person name="Crawford N.G."/>
            <person name="Densmore L.D."/>
            <person name="Drew J.C."/>
            <person name="Edwards S.V."/>
            <person name="Faircloth B.C."/>
            <person name="Fujita M.K."/>
            <person name="Greenwold M.J."/>
            <person name="Hoffmann F.G."/>
            <person name="Howard J.M."/>
            <person name="Iguchi T."/>
            <person name="Janes D.E."/>
            <person name="Khan S.Y."/>
            <person name="Kohno S."/>
            <person name="de Koning A.J."/>
            <person name="Lance S.L."/>
            <person name="McCarthy F.M."/>
            <person name="McCormack J.E."/>
            <person name="Merchant M.E."/>
            <person name="Peterson D.G."/>
            <person name="Pollock D.D."/>
            <person name="Pourmand N."/>
            <person name="Raney B.J."/>
            <person name="Roessler K.A."/>
            <person name="Sanford J.R."/>
            <person name="Sawyer R.H."/>
            <person name="Schmidt C.J."/>
            <person name="Triplett E.W."/>
            <person name="Tuberville T.D."/>
            <person name="Venegas-Anaya M."/>
            <person name="Howard J.T."/>
            <person name="Jarvis E.D."/>
            <person name="Guillette L.J.Jr."/>
            <person name="Glenn T.C."/>
            <person name="Green R.E."/>
            <person name="Ray D.A."/>
        </authorList>
    </citation>
    <scope>NUCLEOTIDE SEQUENCE [LARGE SCALE GENOMIC DNA]</scope>
    <source>
        <strain evidence="10">KSC_2009_1</strain>
    </source>
</reference>
<sequence>MLLGPPTASLSFGDMGEAERSRVFLNWCSSANSQNKDPPRTGTPLSKEEYVLFFKPLNPPRRASAICLMRALYGCQNPLIKQLDEYENHGVIPQGPICTNIPEIAVSPDFCTFTFYRCNKKMYFAKRVECPKEIQTTLDKSQSPNRKVIISVNPVSIKPPPIQPSTTATTTKSTLPPKIGSPTPESILRIVFVSTFIPQSIDQSVGTVKHFPVNENRKEVVSRQQNGAQPSSRASHVHTTDLEDLYQRLQDPGVQKLMKTMQLQLTKLAEVGEETLQGTSLKLLKALNHADMHQNTNPEFTKTNDRTEMSIGRK</sequence>
<keyword evidence="11" id="KW-1185">Reference proteome</keyword>
<evidence type="ECO:0000256" key="2">
    <source>
        <dbReference type="ARBA" id="ARBA00018940"/>
    </source>
</evidence>
<dbReference type="EMBL" id="AKHW03002956">
    <property type="protein sequence ID" value="KYO36576.1"/>
    <property type="molecule type" value="Genomic_DNA"/>
</dbReference>
<dbReference type="Pfam" id="PF07222">
    <property type="entry name" value="PBP_sp32"/>
    <property type="match status" value="1"/>
</dbReference>
<dbReference type="GO" id="GO:0001669">
    <property type="term" value="C:acrosomal vesicle"/>
    <property type="evidence" value="ECO:0007669"/>
    <property type="project" value="UniProtKB-SubCell"/>
</dbReference>
<keyword evidence="5" id="KW-0968">Cytoplasmic vesicle</keyword>
<evidence type="ECO:0000256" key="6">
    <source>
        <dbReference type="ARBA" id="ARBA00032734"/>
    </source>
</evidence>
<comment type="function">
    <text evidence="8">Acrosomal protein that maintains proacrosin (pro-ACR) as an enzymatically inactive zymogen in the acrosome. Involved also in the acrosome formation.</text>
</comment>
<dbReference type="OrthoDB" id="9009946at2759"/>
<evidence type="ECO:0000256" key="7">
    <source>
        <dbReference type="ARBA" id="ARBA00033453"/>
    </source>
</evidence>
<evidence type="ECO:0000256" key="4">
    <source>
        <dbReference type="ARBA" id="ARBA00022729"/>
    </source>
</evidence>
<evidence type="ECO:0000313" key="11">
    <source>
        <dbReference type="Proteomes" id="UP000050525"/>
    </source>
</evidence>
<evidence type="ECO:0000256" key="9">
    <source>
        <dbReference type="SAM" id="MobiDB-lite"/>
    </source>
</evidence>
<evidence type="ECO:0000313" key="10">
    <source>
        <dbReference type="EMBL" id="KYO36576.1"/>
    </source>
</evidence>
<keyword evidence="4" id="KW-0732">Signal</keyword>
<name>A0A151NIF0_ALLMI</name>
<dbReference type="eggNOG" id="ENOG502SUUI">
    <property type="taxonomic scope" value="Eukaryota"/>
</dbReference>
<dbReference type="STRING" id="8496.A0A151NIF0"/>
<comment type="subcellular location">
    <subcellularLocation>
        <location evidence="1">Cytoplasmic vesicle</location>
        <location evidence="1">Secretory vesicle</location>
        <location evidence="1">Acrosome</location>
    </subcellularLocation>
</comment>
<organism evidence="10 11">
    <name type="scientific">Alligator mississippiensis</name>
    <name type="common">American alligator</name>
    <dbReference type="NCBI Taxonomy" id="8496"/>
    <lineage>
        <taxon>Eukaryota</taxon>
        <taxon>Metazoa</taxon>
        <taxon>Chordata</taxon>
        <taxon>Craniata</taxon>
        <taxon>Vertebrata</taxon>
        <taxon>Euteleostomi</taxon>
        <taxon>Archelosauria</taxon>
        <taxon>Archosauria</taxon>
        <taxon>Crocodylia</taxon>
        <taxon>Alligatoridae</taxon>
        <taxon>Alligatorinae</taxon>
        <taxon>Alligator</taxon>
    </lineage>
</organism>